<dbReference type="Proteomes" id="UP000092328">
    <property type="component" value="Chromosome"/>
</dbReference>
<feature type="domain" description="Methyl-accepting transducer" evidence="11">
    <location>
        <begin position="368"/>
        <end position="597"/>
    </location>
</feature>
<sequence>MKRRHSIRFKMPLTISIITTIFLIITIIILSYRSFVGVSKTTFSGFSSTIEGYKSMMDSWLFENKTLIKTYAITPAVINYLLNSYSTNANIQLNETLNKFESINNFSLDIGLTDTNGYILDNAKHVEIGKNIQELRPGIWDNFKQSNYDVAYGTKILKSSADNKWSLALISGVRDANNNLIGTIYMIINWEEFVNALKKLKLDETGRLFVLDNDGIIVADTYDYINENGKAYFNLIKKDNKPNGIITYKLNNNTSRTAVYSKMEQLPWTLTMAMDNKIIYKENIRMIRIAIIVCILSIICINTFLISYIKKTMSPLDSIMKQAQNISEGYINVKEIKKERKDEFGKLEKTFNIMSEKLSEVINEVNEASKEILSSSQNMLESSSELSSRTESQASSLEETAASIEEIVSTIQSSTENAVNGKDMMNESINYIGEAAEIITETSANIEEVYKSSEKIKDITKIIEDIAFQTNILALNASVEAARAGDQGKGFAVVASEVRNLAQTTQASVKDITNLVDNTAQQINDATQTARKSQELFEELQNKVRETSNLMESISHTALEQQAGVNQISTAINSMESATTQNASLAVDSNNLSKNLFGRVEKLQQSISFFKLS</sequence>
<dbReference type="CDD" id="cd11386">
    <property type="entry name" value="MCP_signal"/>
    <property type="match status" value="1"/>
</dbReference>
<feature type="transmembrane region" description="Helical" evidence="10">
    <location>
        <begin position="286"/>
        <end position="309"/>
    </location>
</feature>
<keyword evidence="8" id="KW-0807">Transducer</keyword>
<keyword evidence="9" id="KW-0175">Coiled coil</keyword>
<evidence type="ECO:0000256" key="1">
    <source>
        <dbReference type="ARBA" id="ARBA00004651"/>
    </source>
</evidence>
<dbReference type="CDD" id="cd06225">
    <property type="entry name" value="HAMP"/>
    <property type="match status" value="1"/>
</dbReference>
<dbReference type="InterPro" id="IPR004089">
    <property type="entry name" value="MCPsignal_dom"/>
</dbReference>
<dbReference type="KEGG" id="bhd:BHYOB78_08130"/>
<evidence type="ECO:0000256" key="2">
    <source>
        <dbReference type="ARBA" id="ARBA00022475"/>
    </source>
</evidence>
<evidence type="ECO:0000259" key="12">
    <source>
        <dbReference type="PROSITE" id="PS50885"/>
    </source>
</evidence>
<reference evidence="14" key="1">
    <citation type="journal article" date="2016" name="Genome Announc.">
        <title>Complete Genome Sequence of Brachyspira hyodysenteriae Type Strain B78 (ATCC 27164).</title>
        <authorList>
            <person name="Mirajkar N.S."/>
            <person name="Johnson T.J."/>
            <person name="Gebhart C.J."/>
        </authorList>
    </citation>
    <scope>NUCLEOTIDE SEQUENCE [LARGE SCALE GENOMIC DNA]</scope>
    <source>
        <strain evidence="14">B78</strain>
    </source>
</reference>
<dbReference type="SMART" id="SM00304">
    <property type="entry name" value="HAMP"/>
    <property type="match status" value="1"/>
</dbReference>
<name>A0A3B6VSY9_BRAHO</name>
<dbReference type="Gene3D" id="1.10.287.950">
    <property type="entry name" value="Methyl-accepting chemotaxis protein"/>
    <property type="match status" value="1"/>
</dbReference>
<proteinExistence type="inferred from homology"/>
<reference evidence="14" key="2">
    <citation type="journal article" date="2017" name="Genome Announc.">
        <title>Correction for Mirajkar et al., Complete Genome Sequence of Brachyspira hyodysenteriae Type Strain B78 (ATCC 27164).</title>
        <authorList>
            <person name="Mirajkar N.S."/>
            <person name="Johnson T.J."/>
            <person name="Gebhart C.J."/>
        </authorList>
    </citation>
    <scope>NUCLEOTIDE SEQUENCE [LARGE SCALE GENOMIC DNA]</scope>
    <source>
        <strain evidence="14">B78</strain>
    </source>
</reference>
<evidence type="ECO:0000256" key="8">
    <source>
        <dbReference type="PROSITE-ProRule" id="PRU00284"/>
    </source>
</evidence>
<dbReference type="PROSITE" id="PS50111">
    <property type="entry name" value="CHEMOTAXIS_TRANSDUC_2"/>
    <property type="match status" value="1"/>
</dbReference>
<comment type="subcellular location">
    <subcellularLocation>
        <location evidence="1">Cell membrane</location>
        <topology evidence="1">Multi-pass membrane protein</topology>
    </subcellularLocation>
</comment>
<evidence type="ECO:0000256" key="10">
    <source>
        <dbReference type="SAM" id="Phobius"/>
    </source>
</evidence>
<dbReference type="PROSITE" id="PS50885">
    <property type="entry name" value="HAMP"/>
    <property type="match status" value="1"/>
</dbReference>
<protein>
    <submittedName>
        <fullName evidence="13">Chemotaxis protein</fullName>
    </submittedName>
</protein>
<feature type="coiled-coil region" evidence="9">
    <location>
        <begin position="523"/>
        <end position="550"/>
    </location>
</feature>
<dbReference type="AlphaFoldDB" id="A0A3B6VSY9"/>
<dbReference type="Pfam" id="PF00672">
    <property type="entry name" value="HAMP"/>
    <property type="match status" value="1"/>
</dbReference>
<feature type="domain" description="HAMP" evidence="12">
    <location>
        <begin position="310"/>
        <end position="363"/>
    </location>
</feature>
<dbReference type="CDD" id="cd18774">
    <property type="entry name" value="PDC2_HK_sensor"/>
    <property type="match status" value="1"/>
</dbReference>
<dbReference type="OrthoDB" id="354666at2"/>
<dbReference type="EMBL" id="CP015910">
    <property type="protein sequence ID" value="ANN63833.1"/>
    <property type="molecule type" value="Genomic_DNA"/>
</dbReference>
<keyword evidence="14" id="KW-1185">Reference proteome</keyword>
<keyword evidence="4 10" id="KW-0812">Transmembrane</keyword>
<gene>
    <name evidence="13" type="ORF">BHYOB78_08130</name>
</gene>
<dbReference type="PANTHER" id="PTHR43531:SF11">
    <property type="entry name" value="METHYL-ACCEPTING CHEMOTAXIS PROTEIN 3"/>
    <property type="match status" value="1"/>
</dbReference>
<dbReference type="GO" id="GO:0004888">
    <property type="term" value="F:transmembrane signaling receptor activity"/>
    <property type="evidence" value="ECO:0007669"/>
    <property type="project" value="TreeGrafter"/>
</dbReference>
<dbReference type="SUPFAM" id="SSF58104">
    <property type="entry name" value="Methyl-accepting chemotaxis protein (MCP) signaling domain"/>
    <property type="match status" value="1"/>
</dbReference>
<keyword evidence="6 10" id="KW-0472">Membrane</keyword>
<dbReference type="FunFam" id="1.10.287.950:FF:000001">
    <property type="entry name" value="Methyl-accepting chemotaxis sensory transducer"/>
    <property type="match status" value="1"/>
</dbReference>
<dbReference type="Pfam" id="PF00015">
    <property type="entry name" value="MCPsignal"/>
    <property type="match status" value="1"/>
</dbReference>
<keyword evidence="2" id="KW-1003">Cell membrane</keyword>
<dbReference type="InterPro" id="IPR051310">
    <property type="entry name" value="MCP_chemotaxis"/>
</dbReference>
<comment type="similarity">
    <text evidence="7">Belongs to the methyl-accepting chemotaxis (MCP) protein family.</text>
</comment>
<dbReference type="InterPro" id="IPR033479">
    <property type="entry name" value="dCache_1"/>
</dbReference>
<dbReference type="RefSeq" id="WP_020064912.1">
    <property type="nucleotide sequence ID" value="NZ_CP015910.2"/>
</dbReference>
<dbReference type="PANTHER" id="PTHR43531">
    <property type="entry name" value="PROTEIN ICFG"/>
    <property type="match status" value="1"/>
</dbReference>
<evidence type="ECO:0000313" key="14">
    <source>
        <dbReference type="Proteomes" id="UP000092328"/>
    </source>
</evidence>
<evidence type="ECO:0000256" key="6">
    <source>
        <dbReference type="ARBA" id="ARBA00023136"/>
    </source>
</evidence>
<feature type="transmembrane region" description="Helical" evidence="10">
    <location>
        <begin position="12"/>
        <end position="32"/>
    </location>
</feature>
<evidence type="ECO:0000256" key="9">
    <source>
        <dbReference type="SAM" id="Coils"/>
    </source>
</evidence>
<keyword evidence="5 10" id="KW-1133">Transmembrane helix</keyword>
<dbReference type="SMART" id="SM00283">
    <property type="entry name" value="MA"/>
    <property type="match status" value="1"/>
</dbReference>
<evidence type="ECO:0000256" key="5">
    <source>
        <dbReference type="ARBA" id="ARBA00022989"/>
    </source>
</evidence>
<dbReference type="GO" id="GO:0005886">
    <property type="term" value="C:plasma membrane"/>
    <property type="evidence" value="ECO:0007669"/>
    <property type="project" value="UniProtKB-SubCell"/>
</dbReference>
<dbReference type="InterPro" id="IPR003660">
    <property type="entry name" value="HAMP_dom"/>
</dbReference>
<accession>A0A3B6VSY9</accession>
<evidence type="ECO:0000256" key="3">
    <source>
        <dbReference type="ARBA" id="ARBA00022500"/>
    </source>
</evidence>
<evidence type="ECO:0000256" key="4">
    <source>
        <dbReference type="ARBA" id="ARBA00022692"/>
    </source>
</evidence>
<organism evidence="13 14">
    <name type="scientific">Brachyspira hyodysenteriae ATCC 27164</name>
    <dbReference type="NCBI Taxonomy" id="1266923"/>
    <lineage>
        <taxon>Bacteria</taxon>
        <taxon>Pseudomonadati</taxon>
        <taxon>Spirochaetota</taxon>
        <taxon>Spirochaetia</taxon>
        <taxon>Brachyspirales</taxon>
        <taxon>Brachyspiraceae</taxon>
        <taxon>Brachyspira</taxon>
    </lineage>
</organism>
<evidence type="ECO:0000256" key="7">
    <source>
        <dbReference type="ARBA" id="ARBA00029447"/>
    </source>
</evidence>
<dbReference type="Pfam" id="PF02743">
    <property type="entry name" value="dCache_1"/>
    <property type="match status" value="1"/>
</dbReference>
<dbReference type="GO" id="GO:0007165">
    <property type="term" value="P:signal transduction"/>
    <property type="evidence" value="ECO:0007669"/>
    <property type="project" value="UniProtKB-KW"/>
</dbReference>
<dbReference type="GO" id="GO:0006935">
    <property type="term" value="P:chemotaxis"/>
    <property type="evidence" value="ECO:0007669"/>
    <property type="project" value="UniProtKB-KW"/>
</dbReference>
<dbReference type="Gene3D" id="3.30.450.20">
    <property type="entry name" value="PAS domain"/>
    <property type="match status" value="1"/>
</dbReference>
<keyword evidence="3" id="KW-0145">Chemotaxis</keyword>
<evidence type="ECO:0000313" key="13">
    <source>
        <dbReference type="EMBL" id="ANN63833.1"/>
    </source>
</evidence>
<evidence type="ECO:0000259" key="11">
    <source>
        <dbReference type="PROSITE" id="PS50111"/>
    </source>
</evidence>